<dbReference type="EMBL" id="BK003090">
    <property type="protein sequence ID" value="DAA03290.1"/>
    <property type="molecule type" value="Genomic_DNA"/>
</dbReference>
<name>Q6IIH6_DROME</name>
<feature type="region of interest" description="Disordered" evidence="1">
    <location>
        <begin position="43"/>
        <end position="115"/>
    </location>
</feature>
<evidence type="ECO:0000313" key="3">
    <source>
        <dbReference type="EMBL" id="DAA03290.1"/>
    </source>
</evidence>
<protein>
    <submittedName>
        <fullName evidence="3">HDC18243</fullName>
    </submittedName>
</protein>
<dbReference type="PROSITE" id="PS51257">
    <property type="entry name" value="PROKAR_LIPOPROTEIN"/>
    <property type="match status" value="1"/>
</dbReference>
<feature type="compositionally biased region" description="Low complexity" evidence="1">
    <location>
        <begin position="67"/>
        <end position="98"/>
    </location>
</feature>
<feature type="signal peptide" evidence="2">
    <location>
        <begin position="1"/>
        <end position="17"/>
    </location>
</feature>
<feature type="compositionally biased region" description="Basic residues" evidence="1">
    <location>
        <begin position="106"/>
        <end position="115"/>
    </location>
</feature>
<evidence type="ECO:0000256" key="2">
    <source>
        <dbReference type="SAM" id="SignalP"/>
    </source>
</evidence>
<evidence type="ECO:0000256" key="1">
    <source>
        <dbReference type="SAM" id="MobiDB-lite"/>
    </source>
</evidence>
<reference evidence="3" key="1">
    <citation type="journal article" date="2003" name="Genome Biol.">
        <title>An integrated gene annotation and transcriptional profiling approach towards the full gene content of the Drosophila genome.</title>
        <authorList>
            <person name="Hild M."/>
            <person name="Beckmann B."/>
            <person name="Haas S.A."/>
            <person name="Koch B."/>
            <person name="Solovyev V."/>
            <person name="Busold C."/>
            <person name="Fellenberg K."/>
            <person name="Boutros M."/>
            <person name="Vingron M."/>
            <person name="Sauer F."/>
            <person name="Hoheisel J.D."/>
            <person name="Paro R."/>
        </authorList>
    </citation>
    <scope>NUCLEOTIDE SEQUENCE</scope>
</reference>
<gene>
    <name evidence="3" type="ORF">HDC18243</name>
</gene>
<dbReference type="AlphaFoldDB" id="Q6IIH6"/>
<proteinExistence type="predicted"/>
<organism evidence="3">
    <name type="scientific">Drosophila melanogaster</name>
    <name type="common">Fruit fly</name>
    <dbReference type="NCBI Taxonomy" id="7227"/>
    <lineage>
        <taxon>Eukaryota</taxon>
        <taxon>Metazoa</taxon>
        <taxon>Ecdysozoa</taxon>
        <taxon>Arthropoda</taxon>
        <taxon>Hexapoda</taxon>
        <taxon>Insecta</taxon>
        <taxon>Pterygota</taxon>
        <taxon>Neoptera</taxon>
        <taxon>Endopterygota</taxon>
        <taxon>Diptera</taxon>
        <taxon>Brachycera</taxon>
        <taxon>Muscomorpha</taxon>
        <taxon>Ephydroidea</taxon>
        <taxon>Drosophilidae</taxon>
        <taxon>Drosophila</taxon>
        <taxon>Sophophora</taxon>
    </lineage>
</organism>
<sequence length="115" mass="11979">MCLCGQKLSLLFSLAAACALCRCPATLPVSFLIMWGRSGRLAPPAQLPAPRPSSPSHALAFGEGSRRNSSSSSRSRSRGAAAVANAQAAATVAVAGSRKQSSKQLQGRRLRRVES</sequence>
<feature type="chain" id="PRO_5004275821" evidence="2">
    <location>
        <begin position="18"/>
        <end position="115"/>
    </location>
</feature>
<accession>Q6IIH6</accession>
<keyword evidence="2" id="KW-0732">Signal</keyword>